<evidence type="ECO:0000313" key="1">
    <source>
        <dbReference type="EMBL" id="MBP5856882.1"/>
    </source>
</evidence>
<reference evidence="1" key="1">
    <citation type="submission" date="2021-04" db="EMBL/GenBank/DDBJ databases">
        <authorList>
            <person name="Zhang D.-C."/>
        </authorList>
    </citation>
    <scope>NUCLEOTIDE SEQUENCE</scope>
    <source>
        <strain evidence="1">CGMCC 1.15697</strain>
    </source>
</reference>
<keyword evidence="2" id="KW-1185">Reference proteome</keyword>
<comment type="caution">
    <text evidence="1">The sequence shown here is derived from an EMBL/GenBank/DDBJ whole genome shotgun (WGS) entry which is preliminary data.</text>
</comment>
<accession>A0A8J7S7A6</accession>
<proteinExistence type="predicted"/>
<name>A0A8J7S7A6_9PROT</name>
<sequence>MSERVDDLEGTLAEPAFAIAREVFEYWRECVPGRDSMLVPPDRAAIDPLLDIPQAAPYLTLLDIEKGEDGRPHDYFFRLVGTRIVDFEGECTGRRLSDMMPRSQFPNAWAQYEDAVAGRLWIRIETLDWQDRGHMRYSSLFMPLRRGGRSVEMLLGVHYSEAASNIGRPAISTMTTRPVDTLPPRRE</sequence>
<evidence type="ECO:0000313" key="2">
    <source>
        <dbReference type="Proteomes" id="UP000672602"/>
    </source>
</evidence>
<dbReference type="AlphaFoldDB" id="A0A8J7S7A6"/>
<organism evidence="1 2">
    <name type="scientific">Marivibrio halodurans</name>
    <dbReference type="NCBI Taxonomy" id="2039722"/>
    <lineage>
        <taxon>Bacteria</taxon>
        <taxon>Pseudomonadati</taxon>
        <taxon>Pseudomonadota</taxon>
        <taxon>Alphaproteobacteria</taxon>
        <taxon>Rhodospirillales</taxon>
        <taxon>Rhodospirillaceae</taxon>
        <taxon>Marivibrio</taxon>
    </lineage>
</organism>
<protein>
    <submittedName>
        <fullName evidence="1">PAS domain-containing protein</fullName>
    </submittedName>
</protein>
<dbReference type="Proteomes" id="UP000672602">
    <property type="component" value="Unassembled WGS sequence"/>
</dbReference>
<dbReference type="RefSeq" id="WP_210681466.1">
    <property type="nucleotide sequence ID" value="NZ_JAGMWN010000003.1"/>
</dbReference>
<gene>
    <name evidence="1" type="ORF">KAJ83_07675</name>
</gene>
<dbReference type="EMBL" id="JAGMWN010000003">
    <property type="protein sequence ID" value="MBP5856882.1"/>
    <property type="molecule type" value="Genomic_DNA"/>
</dbReference>